<keyword evidence="3" id="KW-1185">Reference proteome</keyword>
<keyword evidence="1" id="KW-0812">Transmembrane</keyword>
<keyword evidence="1" id="KW-1133">Transmembrane helix</keyword>
<name>A0AAN4VXN0_9BACT</name>
<keyword evidence="1" id="KW-0472">Membrane</keyword>
<evidence type="ECO:0000256" key="1">
    <source>
        <dbReference type="SAM" id="Phobius"/>
    </source>
</evidence>
<sequence length="60" mass="6951">MALIYTNYFEDGLEDALCRGVLPLQGLVLLNFLLYLLWVRGWIGVFFATNDTNVHELFLE</sequence>
<evidence type="ECO:0000313" key="3">
    <source>
        <dbReference type="Proteomes" id="UP001310022"/>
    </source>
</evidence>
<feature type="transmembrane region" description="Helical" evidence="1">
    <location>
        <begin position="20"/>
        <end position="38"/>
    </location>
</feature>
<accession>A0AAN4VXN0</accession>
<reference evidence="2 3" key="1">
    <citation type="submission" date="2021-12" db="EMBL/GenBank/DDBJ databases">
        <title>Genome sequencing of bacteria with rrn-lacking chromosome and rrn-plasmid.</title>
        <authorList>
            <person name="Anda M."/>
            <person name="Iwasaki W."/>
        </authorList>
    </citation>
    <scope>NUCLEOTIDE SEQUENCE [LARGE SCALE GENOMIC DNA]</scope>
    <source>
        <strain evidence="2 3">NBRC 15940</strain>
    </source>
</reference>
<comment type="caution">
    <text evidence="2">The sequence shown here is derived from an EMBL/GenBank/DDBJ whole genome shotgun (WGS) entry which is preliminary data.</text>
</comment>
<dbReference type="Proteomes" id="UP001310022">
    <property type="component" value="Unassembled WGS sequence"/>
</dbReference>
<organism evidence="2 3">
    <name type="scientific">Persicobacter diffluens</name>
    <dbReference type="NCBI Taxonomy" id="981"/>
    <lineage>
        <taxon>Bacteria</taxon>
        <taxon>Pseudomonadati</taxon>
        <taxon>Bacteroidota</taxon>
        <taxon>Cytophagia</taxon>
        <taxon>Cytophagales</taxon>
        <taxon>Persicobacteraceae</taxon>
        <taxon>Persicobacter</taxon>
    </lineage>
</organism>
<proteinExistence type="predicted"/>
<dbReference type="EMBL" id="BQKE01000001">
    <property type="protein sequence ID" value="GJM60230.1"/>
    <property type="molecule type" value="Genomic_DNA"/>
</dbReference>
<gene>
    <name evidence="2" type="ORF">PEDI_07820</name>
</gene>
<dbReference type="AlphaFoldDB" id="A0AAN4VXN0"/>
<protein>
    <submittedName>
        <fullName evidence="2">Uncharacterized protein</fullName>
    </submittedName>
</protein>
<evidence type="ECO:0000313" key="2">
    <source>
        <dbReference type="EMBL" id="GJM60230.1"/>
    </source>
</evidence>